<evidence type="ECO:0000256" key="6">
    <source>
        <dbReference type="PROSITE-ProRule" id="PRU01215"/>
    </source>
</evidence>
<dbReference type="PROSITE" id="PS50897">
    <property type="entry name" value="CTLH"/>
    <property type="match status" value="1"/>
</dbReference>
<dbReference type="GO" id="GO:0061630">
    <property type="term" value="F:ubiquitin protein ligase activity"/>
    <property type="evidence" value="ECO:0007669"/>
    <property type="project" value="InterPro"/>
</dbReference>
<evidence type="ECO:0008006" key="12">
    <source>
        <dbReference type="Google" id="ProtNLM"/>
    </source>
</evidence>
<evidence type="ECO:0000259" key="8">
    <source>
        <dbReference type="PROSITE" id="PS50897"/>
    </source>
</evidence>
<sequence>MELSESLIRVPYEHINKSFRLVQKQLTKQLLIFSQQLANDRSSLRCEGNGSDHTVMSLLDSFENQINLMRETLHQRSKEQEEAIDCCIQRLHHLEVLQEELNKQQGFKSTNFESSSSKIGINGSIWKIHDPSHPNLKSQSLLNDRLITDYMLCRGHMKSADILHIKHLVDYETHTELQNILQDLQNHKLANAINWCLANGSRLRRLKPPSIMEFQLRMQEFIELVRLKDKLKAVEYAQELLTPLLFLQEDKMEREVAARELQEAMATLAYEDPEKCGFDSYRDLFSCKRWQLLRENFRKTFWRVYGMSDPPLLLVALHAGLSSLNTRTCQQIRRDRTLYALDIKQKAEKKHRRHRLKSKHTSIIANTTKARIKEQHSAQQKNEGENPCKDTLEDTKTGSRGNAFALYLENSPSSKRIRERRLMRMLKKSSLKKKEQIRTWRLNASEDLCTNISLLRPMKSDIPEIELMRKLNCEIIPRVIRSSGASRYHDLARAFASIPYCPTCSEIGGKLCESIPFALRPHSRLICRITGTVINEHNPPIVLPNGYVYSHNAITRLMISGDRTLLSSTKGEIKKWSELPTGKIICLETNQEYLLSELKPVYII</sequence>
<feature type="zinc finger region" description="RING-Gid-type" evidence="6">
    <location>
        <begin position="501"/>
        <end position="574"/>
    </location>
</feature>
<organism evidence="10 11">
    <name type="scientific">Albugo candida</name>
    <dbReference type="NCBI Taxonomy" id="65357"/>
    <lineage>
        <taxon>Eukaryota</taxon>
        <taxon>Sar</taxon>
        <taxon>Stramenopiles</taxon>
        <taxon>Oomycota</taxon>
        <taxon>Peronosporomycetes</taxon>
        <taxon>Albuginales</taxon>
        <taxon>Albuginaceae</taxon>
        <taxon>Albugo</taxon>
    </lineage>
</organism>
<feature type="region of interest" description="Disordered" evidence="7">
    <location>
        <begin position="371"/>
        <end position="395"/>
    </location>
</feature>
<dbReference type="InterPro" id="IPR045098">
    <property type="entry name" value="Fyv10_fam"/>
</dbReference>
<dbReference type="GO" id="GO:0008270">
    <property type="term" value="F:zinc ion binding"/>
    <property type="evidence" value="ECO:0007669"/>
    <property type="project" value="UniProtKB-KW"/>
</dbReference>
<evidence type="ECO:0000256" key="2">
    <source>
        <dbReference type="ARBA" id="ARBA00022490"/>
    </source>
</evidence>
<evidence type="ECO:0000256" key="7">
    <source>
        <dbReference type="SAM" id="MobiDB-lite"/>
    </source>
</evidence>
<comment type="subcellular location">
    <subcellularLocation>
        <location evidence="1">Cytoplasm</location>
    </subcellularLocation>
</comment>
<evidence type="ECO:0000256" key="1">
    <source>
        <dbReference type="ARBA" id="ARBA00004496"/>
    </source>
</evidence>
<evidence type="ECO:0000313" key="11">
    <source>
        <dbReference type="Proteomes" id="UP000053237"/>
    </source>
</evidence>
<dbReference type="InterPro" id="IPR044063">
    <property type="entry name" value="ZF_RING_GID"/>
</dbReference>
<dbReference type="EMBL" id="CAIX01000199">
    <property type="protein sequence ID" value="CCI48004.1"/>
    <property type="molecule type" value="Genomic_DNA"/>
</dbReference>
<proteinExistence type="predicted"/>
<evidence type="ECO:0000256" key="3">
    <source>
        <dbReference type="ARBA" id="ARBA00022723"/>
    </source>
</evidence>
<dbReference type="SMART" id="SM00757">
    <property type="entry name" value="CRA"/>
    <property type="match status" value="1"/>
</dbReference>
<dbReference type="PANTHER" id="PTHR12170">
    <property type="entry name" value="MACROPHAGE ERYTHROBLAST ATTACHER-RELATED"/>
    <property type="match status" value="1"/>
</dbReference>
<dbReference type="GO" id="GO:0005634">
    <property type="term" value="C:nucleus"/>
    <property type="evidence" value="ECO:0007669"/>
    <property type="project" value="TreeGrafter"/>
</dbReference>
<evidence type="ECO:0000259" key="9">
    <source>
        <dbReference type="PROSITE" id="PS51867"/>
    </source>
</evidence>
<dbReference type="GO" id="GO:0034657">
    <property type="term" value="C:GID complex"/>
    <property type="evidence" value="ECO:0007669"/>
    <property type="project" value="TreeGrafter"/>
</dbReference>
<keyword evidence="2" id="KW-0963">Cytoplasm</keyword>
<dbReference type="CDD" id="cd16659">
    <property type="entry name" value="RING-Ubox_Emp"/>
    <property type="match status" value="1"/>
</dbReference>
<dbReference type="InterPro" id="IPR013144">
    <property type="entry name" value="CRA_dom"/>
</dbReference>
<feature type="domain" description="CTLH" evidence="8">
    <location>
        <begin position="173"/>
        <end position="232"/>
    </location>
</feature>
<dbReference type="SMART" id="SM00668">
    <property type="entry name" value="CTLH"/>
    <property type="match status" value="1"/>
</dbReference>
<keyword evidence="4 6" id="KW-0863">Zinc-finger</keyword>
<dbReference type="InterPro" id="IPR006595">
    <property type="entry name" value="CTLH_C"/>
</dbReference>
<dbReference type="Pfam" id="PF10607">
    <property type="entry name" value="CTLH"/>
    <property type="match status" value="1"/>
</dbReference>
<dbReference type="AlphaFoldDB" id="A0A024GMS0"/>
<keyword evidence="3" id="KW-0479">Metal-binding</keyword>
<gene>
    <name evidence="10" type="ORF">BN9_090470</name>
</gene>
<dbReference type="Proteomes" id="UP000053237">
    <property type="component" value="Unassembled WGS sequence"/>
</dbReference>
<dbReference type="InParanoid" id="A0A024GMS0"/>
<feature type="domain" description="RING-Gid-type" evidence="9">
    <location>
        <begin position="501"/>
        <end position="574"/>
    </location>
</feature>
<dbReference type="OrthoDB" id="1933455at2759"/>
<evidence type="ECO:0000256" key="4">
    <source>
        <dbReference type="ARBA" id="ARBA00022771"/>
    </source>
</evidence>
<evidence type="ECO:0000256" key="5">
    <source>
        <dbReference type="ARBA" id="ARBA00022833"/>
    </source>
</evidence>
<protein>
    <recommendedName>
        <fullName evidence="12">CTLH domain-containing protein</fullName>
    </recommendedName>
</protein>
<dbReference type="PANTHER" id="PTHR12170:SF2">
    <property type="entry name" value="E3 UBIQUITIN-PROTEIN TRANSFERASE MAEA"/>
    <property type="match status" value="1"/>
</dbReference>
<keyword evidence="5" id="KW-0862">Zinc</keyword>
<dbReference type="GO" id="GO:0005737">
    <property type="term" value="C:cytoplasm"/>
    <property type="evidence" value="ECO:0007669"/>
    <property type="project" value="UniProtKB-SubCell"/>
</dbReference>
<dbReference type="STRING" id="65357.A0A024GMS0"/>
<dbReference type="PROSITE" id="PS51867">
    <property type="entry name" value="ZF_RING_GID"/>
    <property type="match status" value="1"/>
</dbReference>
<keyword evidence="11" id="KW-1185">Reference proteome</keyword>
<dbReference type="GO" id="GO:0043161">
    <property type="term" value="P:proteasome-mediated ubiquitin-dependent protein catabolic process"/>
    <property type="evidence" value="ECO:0007669"/>
    <property type="project" value="InterPro"/>
</dbReference>
<evidence type="ECO:0000313" key="10">
    <source>
        <dbReference type="EMBL" id="CCI48004.1"/>
    </source>
</evidence>
<name>A0A024GMS0_9STRA</name>
<comment type="caution">
    <text evidence="10">The sequence shown here is derived from an EMBL/GenBank/DDBJ whole genome shotgun (WGS) entry which is preliminary data.</text>
</comment>
<accession>A0A024GMS0</accession>
<dbReference type="InterPro" id="IPR024964">
    <property type="entry name" value="CTLH/CRA"/>
</dbReference>
<reference evidence="10 11" key="1">
    <citation type="submission" date="2012-05" db="EMBL/GenBank/DDBJ databases">
        <title>Recombination and specialization in a pathogen metapopulation.</title>
        <authorList>
            <person name="Gardiner A."/>
            <person name="Kemen E."/>
            <person name="Schultz-Larsen T."/>
            <person name="MacLean D."/>
            <person name="Van Oosterhout C."/>
            <person name="Jones J.D.G."/>
        </authorList>
    </citation>
    <scope>NUCLEOTIDE SEQUENCE [LARGE SCALE GENOMIC DNA]</scope>
    <source>
        <strain evidence="10 11">Ac Nc2</strain>
    </source>
</reference>